<keyword evidence="3 4" id="KW-0456">Lyase</keyword>
<dbReference type="KEGG" id="acz:Acaty_c0537"/>
<dbReference type="GO" id="GO:0006744">
    <property type="term" value="P:ubiquinone biosynthetic process"/>
    <property type="evidence" value="ECO:0007669"/>
    <property type="project" value="UniProtKB-KW"/>
</dbReference>
<dbReference type="HOGENOM" id="CLU_1551953_0_0_6"/>
<gene>
    <name evidence="4" type="ORF">Acaty_c0537</name>
</gene>
<dbReference type="EC" id="4.1.3.40" evidence="4"/>
<dbReference type="InterPro" id="IPR007440">
    <property type="entry name" value="Chorismate--pyruvate_lyase"/>
</dbReference>
<dbReference type="GO" id="GO:0008813">
    <property type="term" value="F:chorismate lyase activity"/>
    <property type="evidence" value="ECO:0007669"/>
    <property type="project" value="UniProtKB-EC"/>
</dbReference>
<dbReference type="InterPro" id="IPR028978">
    <property type="entry name" value="Chorismate_lyase_/UTRA_dom_sf"/>
</dbReference>
<evidence type="ECO:0000256" key="3">
    <source>
        <dbReference type="ARBA" id="ARBA00023239"/>
    </source>
</evidence>
<dbReference type="SUPFAM" id="SSF64288">
    <property type="entry name" value="Chorismate lyase-like"/>
    <property type="match status" value="1"/>
</dbReference>
<dbReference type="Gene3D" id="3.40.1410.10">
    <property type="entry name" value="Chorismate lyase-like"/>
    <property type="match status" value="1"/>
</dbReference>
<dbReference type="AlphaFoldDB" id="A0A059ZWY3"/>
<dbReference type="PANTHER" id="PTHR38683">
    <property type="entry name" value="CHORISMATE PYRUVATE-LYASE"/>
    <property type="match status" value="1"/>
</dbReference>
<dbReference type="Pfam" id="PF04345">
    <property type="entry name" value="Chor_lyase"/>
    <property type="match status" value="1"/>
</dbReference>
<protein>
    <submittedName>
        <fullName evidence="4">Chorismate--pyruvate lyase</fullName>
        <ecNumber evidence="4">4.1.3.40</ecNumber>
    </submittedName>
</protein>
<dbReference type="GO" id="GO:0005829">
    <property type="term" value="C:cytosol"/>
    <property type="evidence" value="ECO:0007669"/>
    <property type="project" value="TreeGrafter"/>
</dbReference>
<organism evidence="4 5">
    <name type="scientific">Acidithiobacillus caldus (strain ATCC 51756 / DSM 8584 / KU)</name>
    <dbReference type="NCBI Taxonomy" id="637389"/>
    <lineage>
        <taxon>Bacteria</taxon>
        <taxon>Pseudomonadati</taxon>
        <taxon>Pseudomonadota</taxon>
        <taxon>Acidithiobacillia</taxon>
        <taxon>Acidithiobacillales</taxon>
        <taxon>Acidithiobacillaceae</taxon>
        <taxon>Acidithiobacillus</taxon>
    </lineage>
</organism>
<keyword evidence="4" id="KW-0670">Pyruvate</keyword>
<keyword evidence="2" id="KW-0831">Ubiquinone biosynthesis</keyword>
<dbReference type="RefSeq" id="WP_038471562.1">
    <property type="nucleotide sequence ID" value="NZ_CP005986.1"/>
</dbReference>
<evidence type="ECO:0000313" key="4">
    <source>
        <dbReference type="EMBL" id="AIA54422.1"/>
    </source>
</evidence>
<evidence type="ECO:0000256" key="1">
    <source>
        <dbReference type="ARBA" id="ARBA00022490"/>
    </source>
</evidence>
<evidence type="ECO:0000313" key="5">
    <source>
        <dbReference type="Proteomes" id="UP000005522"/>
    </source>
</evidence>
<sequence>MRSRLQPRRYGPRGLWPWLALPASLTAALRRAYGSDPHWPRAQLLASGRSRPSPAEARWLGLGRRSAVFWREVLLHGPDPRHPAIRARTCFALNAIGRGLRPLTRHGSRPIGNTLFRHRRLRRGPLHIHCTPAWGQNRRWWRHSLLWRGNTRVLVIEHFLPDLPTWRGRGRN</sequence>
<dbReference type="eggNOG" id="COG3161">
    <property type="taxonomic scope" value="Bacteria"/>
</dbReference>
<accession>A0A059ZWY3</accession>
<name>A0A059ZWY3_ACICK</name>
<evidence type="ECO:0000256" key="2">
    <source>
        <dbReference type="ARBA" id="ARBA00022688"/>
    </source>
</evidence>
<dbReference type="Proteomes" id="UP000005522">
    <property type="component" value="Chromosome"/>
</dbReference>
<proteinExistence type="predicted"/>
<reference evidence="4 5" key="1">
    <citation type="journal article" date="2009" name="J. Bacteriol.">
        <title>Draft genome sequence of the extremely acidophilic bacterium Acidithiobacillus caldus ATCC 51756 reveals metabolic versatility in the genus Acidithiobacillus.</title>
        <authorList>
            <person name="Valdes J."/>
            <person name="Quatrini R."/>
            <person name="Hallberg K."/>
            <person name="Dopson M."/>
            <person name="Valenzuela P.D."/>
            <person name="Holmes D.S."/>
        </authorList>
    </citation>
    <scope>NUCLEOTIDE SEQUENCE [LARGE SCALE GENOMIC DNA]</scope>
    <source>
        <strain evidence="5">ATCC 51756 / DSM 8584 / KU</strain>
    </source>
</reference>
<keyword evidence="1" id="KW-0963">Cytoplasm</keyword>
<dbReference type="EMBL" id="CP005986">
    <property type="protein sequence ID" value="AIA54422.1"/>
    <property type="molecule type" value="Genomic_DNA"/>
</dbReference>
<dbReference type="PANTHER" id="PTHR38683:SF1">
    <property type="entry name" value="CHORISMATE PYRUVATE-LYASE"/>
    <property type="match status" value="1"/>
</dbReference>